<dbReference type="Gene3D" id="2.40.10.220">
    <property type="entry name" value="predicted glycosyltransferase like domains"/>
    <property type="match status" value="1"/>
</dbReference>
<evidence type="ECO:0000256" key="1">
    <source>
        <dbReference type="SAM" id="MobiDB-lite"/>
    </source>
</evidence>
<dbReference type="NCBIfam" id="TIGR00254">
    <property type="entry name" value="GGDEF"/>
    <property type="match status" value="1"/>
</dbReference>
<reference evidence="5" key="1">
    <citation type="journal article" date="2020" name="Microbiol. Resour. Announc.">
        <title>Draft Genome Sequences of Thiorhodococcus mannitoliphagus and Thiorhodococcus minor, Purple Sulfur Photosynthetic Bacteria in the Gammaproteobacterial Family Chromatiaceae.</title>
        <authorList>
            <person name="Aviles F.A."/>
            <person name="Meyer T.E."/>
            <person name="Kyndt J.A."/>
        </authorList>
    </citation>
    <scope>NUCLEOTIDE SEQUENCE [LARGE SCALE GENOMIC DNA]</scope>
    <source>
        <strain evidence="5">DSM 18266</strain>
    </source>
</reference>
<dbReference type="Gene3D" id="3.30.70.270">
    <property type="match status" value="1"/>
</dbReference>
<accession>A0A6P1DXN7</accession>
<evidence type="ECO:0000313" key="4">
    <source>
        <dbReference type="EMBL" id="NEX22240.1"/>
    </source>
</evidence>
<gene>
    <name evidence="4" type="ORF">G3480_18340</name>
</gene>
<dbReference type="InterPro" id="IPR012434">
    <property type="entry name" value="DUF1631"/>
</dbReference>
<dbReference type="CDD" id="cd01948">
    <property type="entry name" value="EAL"/>
    <property type="match status" value="1"/>
</dbReference>
<dbReference type="InterPro" id="IPR035919">
    <property type="entry name" value="EAL_sf"/>
</dbReference>
<dbReference type="Proteomes" id="UP000471640">
    <property type="component" value="Unassembled WGS sequence"/>
</dbReference>
<dbReference type="SUPFAM" id="SSF141371">
    <property type="entry name" value="PilZ domain-like"/>
    <property type="match status" value="1"/>
</dbReference>
<dbReference type="PANTHER" id="PTHR33121">
    <property type="entry name" value="CYCLIC DI-GMP PHOSPHODIESTERASE PDEF"/>
    <property type="match status" value="1"/>
</dbReference>
<dbReference type="SUPFAM" id="SSF55073">
    <property type="entry name" value="Nucleotide cyclase"/>
    <property type="match status" value="1"/>
</dbReference>
<dbReference type="InterPro" id="IPR001633">
    <property type="entry name" value="EAL_dom"/>
</dbReference>
<feature type="compositionally biased region" description="Low complexity" evidence="1">
    <location>
        <begin position="383"/>
        <end position="398"/>
    </location>
</feature>
<reference evidence="4 5" key="2">
    <citation type="submission" date="2020-02" db="EMBL/GenBank/DDBJ databases">
        <title>Genome sequences of Thiorhodococcus mannitoliphagus and Thiorhodococcus minor, purple sulfur photosynthetic bacteria in the gammaproteobacterial family, Chromatiaceae.</title>
        <authorList>
            <person name="Aviles F.A."/>
            <person name="Meyer T.E."/>
            <person name="Kyndt J.A."/>
        </authorList>
    </citation>
    <scope>NUCLEOTIDE SEQUENCE [LARGE SCALE GENOMIC DNA]</scope>
    <source>
        <strain evidence="4 5">DSM 18266</strain>
    </source>
</reference>
<dbReference type="InterPro" id="IPR029787">
    <property type="entry name" value="Nucleotide_cyclase"/>
</dbReference>
<dbReference type="CDD" id="cd01949">
    <property type="entry name" value="GGDEF"/>
    <property type="match status" value="1"/>
</dbReference>
<feature type="domain" description="GGDEF" evidence="3">
    <location>
        <begin position="909"/>
        <end position="1042"/>
    </location>
</feature>
<dbReference type="PANTHER" id="PTHR33121:SF23">
    <property type="entry name" value="CYCLIC DI-GMP PHOSPHODIESTERASE PDEB"/>
    <property type="match status" value="1"/>
</dbReference>
<dbReference type="InterPro" id="IPR043128">
    <property type="entry name" value="Rev_trsase/Diguanyl_cyclase"/>
</dbReference>
<evidence type="ECO:0000259" key="3">
    <source>
        <dbReference type="PROSITE" id="PS50887"/>
    </source>
</evidence>
<dbReference type="SMART" id="SM00267">
    <property type="entry name" value="GGDEF"/>
    <property type="match status" value="1"/>
</dbReference>
<evidence type="ECO:0000313" key="5">
    <source>
        <dbReference type="Proteomes" id="UP000471640"/>
    </source>
</evidence>
<dbReference type="GO" id="GO:0035438">
    <property type="term" value="F:cyclic-di-GMP binding"/>
    <property type="evidence" value="ECO:0007669"/>
    <property type="project" value="InterPro"/>
</dbReference>
<dbReference type="InterPro" id="IPR050706">
    <property type="entry name" value="Cyclic-di-GMP_PDE-like"/>
</dbReference>
<dbReference type="Pfam" id="PF00563">
    <property type="entry name" value="EAL"/>
    <property type="match status" value="1"/>
</dbReference>
<sequence>MCIIPTMIEQAKSGRERRIQTRYPVDLHAKVRGRNQLPTNCRIRNICNGGVLMDTDLSEPELPFQAGDHVDVHFDLPDTQSMDPVQAVVEVVHRVDRGLGARFIRLSGDGRSRLARFISDKAATSRGTEDELESNPVRLRAREVLEGVGQQRLGGMLDSLLETLVEELWAHIERAGSDSERTQLSGEIGSLARAIHNGGFSERLKEQLVDSLKDVGKPAAEGTAPGKPPGGDLSSEGLQLVDQDEFEVWLAKSELANRLEEELREPLDALRTQISAIFHGSQLPMEPMVLAETIEQMLVELGLGPQLLRTALQVVPAHLSRNLGSFYREMLQAWTSAGLADLQPAAQEAGAPDQAAGVPPGIGPTPAMGPETLGAAPGLDQTQPGAPYQQPMQGGAAAPQFSQDARTISQAAGLMANILGQHQYSQRPYYPGFDRRARPQLGRRRVADMLAGMPQGYQMPEVDSSRPLRELVQQLLEVAEAKSRGGSIDGPPTPMAPQVEERVDVTDRLLSLMLADPAAPSPVKSLIRPLTTRFLSMALTESGGITDNKLPLINLINKLEQLANYDQGDDSSDDSFRKELEGIIQKLAATEPRDDKAIDEVSKKVDDLESRTGKEYKDNISNWVNICESRERARLAREEVRERLNEMFSGERIHKVISELLGVGWRNLLDLVCANSGMEDARWVKHWEVLTGLYAATAEEQAEVGDDVGSQLDTIIEEIRSGLTYMGIDPMISYELLERIENAVRRARAGLSREQDYIVFKPLQPDPESEPDKVPKDLSAADWKQALDDVESLSISSLIWMRSKDSSKALRLIWRNDDGSRLAVTDTMGKKVKVLRRNRLAEAFARGQARAQAPTGKRIVTRAADAALSEMQERLKYHETHDALTGLSNQRMLVGSLTQLLIPDQRSASMHALCFLELDRYDTLTGTFGFSVGERMLMSVAKLLEGVVSDAACLSYLGGSRFGALMPVMDADHAVEVGESIRAGLTVLPFDLQDKPFRISGSLGLAMLMGDNLSPEKIVSAASVACLAAQREGGDRVFLFREDDEVISRQLEHMRSWAQAEDVIKAGRRKLRYQRIVPLDESAGLSPHCEILLSVYDEDGVPLPLPSFIAAAEAFNMMRDVDRQVIEETFKWVKNNPQLVREIGGVAINLSGQSLGDPDLLRYIKAAIAEFDIPVEMVSFEVTETAAIVNLDQAAIILDDIKSLGCKVALDDFGAGMSSYSYLKRLPVDFVKIDGSFVKDILVSPHDREIVKSFNEIAHFMGKKTIAEYVENQEILELLRDIGVDFAQGYAIEKPKFIEDLR</sequence>
<protein>
    <submittedName>
        <fullName evidence="4">DUF1631 family protein</fullName>
    </submittedName>
</protein>
<dbReference type="InterPro" id="IPR009875">
    <property type="entry name" value="PilZ_domain"/>
</dbReference>
<feature type="domain" description="EAL" evidence="2">
    <location>
        <begin position="1053"/>
        <end position="1302"/>
    </location>
</feature>
<dbReference type="Pfam" id="PF00990">
    <property type="entry name" value="GGDEF"/>
    <property type="match status" value="1"/>
</dbReference>
<dbReference type="InterPro" id="IPR000160">
    <property type="entry name" value="GGDEF_dom"/>
</dbReference>
<comment type="caution">
    <text evidence="4">The sequence shown here is derived from an EMBL/GenBank/DDBJ whole genome shotgun (WGS) entry which is preliminary data.</text>
</comment>
<name>A0A6P1DXN7_9GAMM</name>
<dbReference type="EMBL" id="JAAIJR010000089">
    <property type="protein sequence ID" value="NEX22240.1"/>
    <property type="molecule type" value="Genomic_DNA"/>
</dbReference>
<dbReference type="SMART" id="SM00052">
    <property type="entry name" value="EAL"/>
    <property type="match status" value="1"/>
</dbReference>
<dbReference type="SUPFAM" id="SSF141868">
    <property type="entry name" value="EAL domain-like"/>
    <property type="match status" value="1"/>
</dbReference>
<dbReference type="GO" id="GO:0071111">
    <property type="term" value="F:cyclic-guanylate-specific phosphodiesterase activity"/>
    <property type="evidence" value="ECO:0007669"/>
    <property type="project" value="InterPro"/>
</dbReference>
<organism evidence="4 5">
    <name type="scientific">Thiorhodococcus mannitoliphagus</name>
    <dbReference type="NCBI Taxonomy" id="329406"/>
    <lineage>
        <taxon>Bacteria</taxon>
        <taxon>Pseudomonadati</taxon>
        <taxon>Pseudomonadota</taxon>
        <taxon>Gammaproteobacteria</taxon>
        <taxon>Chromatiales</taxon>
        <taxon>Chromatiaceae</taxon>
        <taxon>Thiorhodococcus</taxon>
    </lineage>
</organism>
<proteinExistence type="predicted"/>
<feature type="region of interest" description="Disordered" evidence="1">
    <location>
        <begin position="346"/>
        <end position="398"/>
    </location>
</feature>
<dbReference type="Pfam" id="PF07793">
    <property type="entry name" value="DUF1631"/>
    <property type="match status" value="1"/>
</dbReference>
<feature type="compositionally biased region" description="Low complexity" evidence="1">
    <location>
        <begin position="346"/>
        <end position="357"/>
    </location>
</feature>
<evidence type="ECO:0000259" key="2">
    <source>
        <dbReference type="PROSITE" id="PS50883"/>
    </source>
</evidence>
<dbReference type="PROSITE" id="PS50887">
    <property type="entry name" value="GGDEF"/>
    <property type="match status" value="1"/>
</dbReference>
<dbReference type="Gene3D" id="3.20.20.450">
    <property type="entry name" value="EAL domain"/>
    <property type="match status" value="1"/>
</dbReference>
<dbReference type="PROSITE" id="PS50883">
    <property type="entry name" value="EAL"/>
    <property type="match status" value="1"/>
</dbReference>
<feature type="region of interest" description="Disordered" evidence="1">
    <location>
        <begin position="216"/>
        <end position="236"/>
    </location>
</feature>
<dbReference type="Pfam" id="PF07238">
    <property type="entry name" value="PilZ"/>
    <property type="match status" value="1"/>
</dbReference>
<keyword evidence="5" id="KW-1185">Reference proteome</keyword>